<dbReference type="Gene3D" id="3.30.70.360">
    <property type="match status" value="1"/>
</dbReference>
<dbReference type="SUPFAM" id="SSF53187">
    <property type="entry name" value="Zn-dependent exopeptidases"/>
    <property type="match status" value="1"/>
</dbReference>
<protein>
    <submittedName>
        <fullName evidence="2">Amidohydrolase</fullName>
    </submittedName>
</protein>
<dbReference type="InterPro" id="IPR002933">
    <property type="entry name" value="Peptidase_M20"/>
</dbReference>
<proteinExistence type="predicted"/>
<dbReference type="CDD" id="cd03886">
    <property type="entry name" value="M20_Acy1"/>
    <property type="match status" value="1"/>
</dbReference>
<dbReference type="Proteomes" id="UP001197247">
    <property type="component" value="Unassembled WGS sequence"/>
</dbReference>
<feature type="domain" description="Peptidase M20 dimerisation" evidence="1">
    <location>
        <begin position="186"/>
        <end position="276"/>
    </location>
</feature>
<comment type="caution">
    <text evidence="2">The sequence shown here is derived from an EMBL/GenBank/DDBJ whole genome shotgun (WGS) entry which is preliminary data.</text>
</comment>
<reference evidence="2 3" key="1">
    <citation type="submission" date="2021-05" db="EMBL/GenBank/DDBJ databases">
        <title>Kineosporia and Streptomyces sp. nov. two new marine actinobacteria isolated from Coral.</title>
        <authorList>
            <person name="Buangrab K."/>
            <person name="Sutthacheep M."/>
            <person name="Yeemin T."/>
            <person name="Harunari E."/>
            <person name="Igarashi Y."/>
            <person name="Kanchanasin P."/>
            <person name="Tanasupawat S."/>
            <person name="Phongsopitanun W."/>
        </authorList>
    </citation>
    <scope>NUCLEOTIDE SEQUENCE [LARGE SCALE GENOMIC DNA]</scope>
    <source>
        <strain evidence="2 3">J2-2</strain>
    </source>
</reference>
<dbReference type="Pfam" id="PF01546">
    <property type="entry name" value="Peptidase_M20"/>
    <property type="match status" value="1"/>
</dbReference>
<dbReference type="Pfam" id="PF07687">
    <property type="entry name" value="M20_dimer"/>
    <property type="match status" value="1"/>
</dbReference>
<dbReference type="RefSeq" id="WP_214157001.1">
    <property type="nucleotide sequence ID" value="NZ_JAHBAY010000006.1"/>
</dbReference>
<dbReference type="PIRSF" id="PIRSF005962">
    <property type="entry name" value="Pept_M20D_amidohydro"/>
    <property type="match status" value="1"/>
</dbReference>
<dbReference type="InterPro" id="IPR036264">
    <property type="entry name" value="Bact_exopeptidase_dim_dom"/>
</dbReference>
<name>A0ABS5THZ9_9ACTN</name>
<organism evidence="2 3">
    <name type="scientific">Kineosporia corallincola</name>
    <dbReference type="NCBI Taxonomy" id="2835133"/>
    <lineage>
        <taxon>Bacteria</taxon>
        <taxon>Bacillati</taxon>
        <taxon>Actinomycetota</taxon>
        <taxon>Actinomycetes</taxon>
        <taxon>Kineosporiales</taxon>
        <taxon>Kineosporiaceae</taxon>
        <taxon>Kineosporia</taxon>
    </lineage>
</organism>
<sequence length="393" mass="42065">MTFLTEAARITPELVDLRRRLHAEPELRLDLPKTQAKVLEALSGLDLEITTGQALTSVVGVLRGGRPGPVVLLRGDMDGLPIEEATGLDYASHNGAMHACGHDLHTAGLVGAAQLLHERREELPGTVIFAFQPGEEGAGGARIMLEEGLLDVAGERPVAAYAVHVDCGDPFGVLSTRPGPIMSSSGGMYFRVKAAGGHAAIPHHGVDPVPVAAEIILAVQSFVTRRIPVTDPAVISVTRLASDSVAKNVIPSWVDIDLNVRTLSRRTLDLVRTELPRMVRGLAAVHRCEVDVEVHDSYPVTHNDPAETARVLALLEELYGPARVETLPTPGMASEDFSYVLEQVPGNMYFLGVAHDQFPGRSLHSATAVFDDSLLGEQAATLAELAWRRLTAG</sequence>
<gene>
    <name evidence="2" type="ORF">KIH74_17390</name>
</gene>
<dbReference type="PANTHER" id="PTHR11014:SF63">
    <property type="entry name" value="METALLOPEPTIDASE, PUTATIVE (AFU_ORTHOLOGUE AFUA_6G09600)-RELATED"/>
    <property type="match status" value="1"/>
</dbReference>
<dbReference type="InterPro" id="IPR017439">
    <property type="entry name" value="Amidohydrolase"/>
</dbReference>
<dbReference type="EMBL" id="JAHBAY010000006">
    <property type="protein sequence ID" value="MBT0770722.1"/>
    <property type="molecule type" value="Genomic_DNA"/>
</dbReference>
<evidence type="ECO:0000313" key="2">
    <source>
        <dbReference type="EMBL" id="MBT0770722.1"/>
    </source>
</evidence>
<evidence type="ECO:0000259" key="1">
    <source>
        <dbReference type="Pfam" id="PF07687"/>
    </source>
</evidence>
<dbReference type="InterPro" id="IPR011650">
    <property type="entry name" value="Peptidase_M20_dimer"/>
</dbReference>
<dbReference type="SUPFAM" id="SSF55031">
    <property type="entry name" value="Bacterial exopeptidase dimerisation domain"/>
    <property type="match status" value="1"/>
</dbReference>
<evidence type="ECO:0000313" key="3">
    <source>
        <dbReference type="Proteomes" id="UP001197247"/>
    </source>
</evidence>
<keyword evidence="3" id="KW-1185">Reference proteome</keyword>
<dbReference type="NCBIfam" id="TIGR01891">
    <property type="entry name" value="amidohydrolases"/>
    <property type="match status" value="1"/>
</dbReference>
<dbReference type="PANTHER" id="PTHR11014">
    <property type="entry name" value="PEPTIDASE M20 FAMILY MEMBER"/>
    <property type="match status" value="1"/>
</dbReference>
<accession>A0ABS5THZ9</accession>
<dbReference type="Gene3D" id="3.40.630.10">
    <property type="entry name" value="Zn peptidases"/>
    <property type="match status" value="1"/>
</dbReference>